<reference evidence="6" key="1">
    <citation type="submission" date="2020-05" db="EMBL/GenBank/DDBJ databases">
        <title>Mycena genomes resolve the evolution of fungal bioluminescence.</title>
        <authorList>
            <person name="Tsai I.J."/>
        </authorList>
    </citation>
    <scope>NUCLEOTIDE SEQUENCE</scope>
    <source>
        <strain evidence="6">160909Yilan</strain>
    </source>
</reference>
<keyword evidence="7" id="KW-1185">Reference proteome</keyword>
<sequence length="171" mass="19929">MSRTDLKICSGCSMALYCDAVCQWKQWPTHKEFCIPYDKIDILAMDLCNCLFDHAYIRLHLVLYAMRSIGTLHHSPLPYLSVLSHTFYEEKRLKVRDALDASDVYAILVTPFRKEDYKDRTARIIYSIDCVVPNFVAKIKQTATFPKEMGFESHSFGVIWKLTGDLDELYW</sequence>
<comment type="caution">
    <text evidence="6">The sequence shown here is derived from an EMBL/GenBank/DDBJ whole genome shotgun (WGS) entry which is preliminary data.</text>
</comment>
<dbReference type="Proteomes" id="UP000623467">
    <property type="component" value="Unassembled WGS sequence"/>
</dbReference>
<gene>
    <name evidence="6" type="ORF">MSAN_01305700</name>
</gene>
<name>A0A8H7D2Z0_9AGAR</name>
<evidence type="ECO:0000256" key="1">
    <source>
        <dbReference type="ARBA" id="ARBA00022723"/>
    </source>
</evidence>
<evidence type="ECO:0000313" key="7">
    <source>
        <dbReference type="Proteomes" id="UP000623467"/>
    </source>
</evidence>
<organism evidence="6 7">
    <name type="scientific">Mycena sanguinolenta</name>
    <dbReference type="NCBI Taxonomy" id="230812"/>
    <lineage>
        <taxon>Eukaryota</taxon>
        <taxon>Fungi</taxon>
        <taxon>Dikarya</taxon>
        <taxon>Basidiomycota</taxon>
        <taxon>Agaricomycotina</taxon>
        <taxon>Agaricomycetes</taxon>
        <taxon>Agaricomycetidae</taxon>
        <taxon>Agaricales</taxon>
        <taxon>Marasmiineae</taxon>
        <taxon>Mycenaceae</taxon>
        <taxon>Mycena</taxon>
    </lineage>
</organism>
<feature type="domain" description="MYND-type" evidence="5">
    <location>
        <begin position="1"/>
        <end position="34"/>
    </location>
</feature>
<accession>A0A8H7D2Z0</accession>
<keyword evidence="3" id="KW-0862">Zinc</keyword>
<dbReference type="OrthoDB" id="3271251at2759"/>
<dbReference type="SUPFAM" id="SSF144232">
    <property type="entry name" value="HIT/MYND zinc finger-like"/>
    <property type="match status" value="1"/>
</dbReference>
<keyword evidence="1" id="KW-0479">Metal-binding</keyword>
<dbReference type="Gene3D" id="6.10.140.2220">
    <property type="match status" value="1"/>
</dbReference>
<protein>
    <submittedName>
        <fullName evidence="6">MYND-type domain-containing protein</fullName>
    </submittedName>
</protein>
<evidence type="ECO:0000256" key="4">
    <source>
        <dbReference type="PROSITE-ProRule" id="PRU00134"/>
    </source>
</evidence>
<dbReference type="Pfam" id="PF01753">
    <property type="entry name" value="zf-MYND"/>
    <property type="match status" value="1"/>
</dbReference>
<dbReference type="PROSITE" id="PS50865">
    <property type="entry name" value="ZF_MYND_2"/>
    <property type="match status" value="1"/>
</dbReference>
<dbReference type="InterPro" id="IPR002893">
    <property type="entry name" value="Znf_MYND"/>
</dbReference>
<dbReference type="GO" id="GO:0008270">
    <property type="term" value="F:zinc ion binding"/>
    <property type="evidence" value="ECO:0007669"/>
    <property type="project" value="UniProtKB-KW"/>
</dbReference>
<keyword evidence="2 4" id="KW-0863">Zinc-finger</keyword>
<evidence type="ECO:0000256" key="2">
    <source>
        <dbReference type="ARBA" id="ARBA00022771"/>
    </source>
</evidence>
<proteinExistence type="predicted"/>
<evidence type="ECO:0000259" key="5">
    <source>
        <dbReference type="PROSITE" id="PS50865"/>
    </source>
</evidence>
<evidence type="ECO:0000256" key="3">
    <source>
        <dbReference type="ARBA" id="ARBA00022833"/>
    </source>
</evidence>
<dbReference type="EMBL" id="JACAZH010000010">
    <property type="protein sequence ID" value="KAF7357116.1"/>
    <property type="molecule type" value="Genomic_DNA"/>
</dbReference>
<evidence type="ECO:0000313" key="6">
    <source>
        <dbReference type="EMBL" id="KAF7357116.1"/>
    </source>
</evidence>
<dbReference type="AlphaFoldDB" id="A0A8H7D2Z0"/>